<evidence type="ECO:0000313" key="8">
    <source>
        <dbReference type="EMBL" id="TSJ40743.1"/>
    </source>
</evidence>
<sequence>MDIKAFLKVISRYKWIVILVPIIVVTITYFLVQNLPKQYSSESQIATGLLDPSKKVISSETVDLFKTSQQFNTMMEKLKSKKLINLLAYNLIIHELENPQKAFKKYKSEQLDSLRPENKVQVIKILKRKLDNSEILTVLDNNGPFRLYDLVESMGYGENGFGKALDISHTENSDDINIKYTSPNPDLSAYVVNTLASEFISSYSTDVNTNQNRSLTQLDSVLKSKEAVMIQKNADLADFKKNKGVLNLTGESTNLNGQITNLEIDKTTQQKVIDGSTAQLLIIARKLNGGSDADLGNNGRSSSTDIINLQNQLRIASNTLVDNGFKPADQRRVDSLRRLLSSKSSQNNDDNVIDPRINKTALLTQKTNLELGISQARASLQAINSQLNSLKAQYKGMVPYDADIAQKQNDADFATKDYQTFLVTYNQNKTDINTGFHLTIEQYGLPGAPEPSKRAIILAGSGIGSVVLCLAFLFVIFVSDNSINDVRHLEKAVKSKAVGTLNMITGKEKNIRDIWDDNEDKTYAVYRDLLRSLRFEISNKLDEDDSKILGITSLINGEGKTLIAHSLAYAFAMTGKKILLIADDFPMAKSESTELVTGQNFQTFLVKKEIQTEDLITVMNKNMAQNSLLEMHNIKSLKIGFEVLRKEFDIIIIDVNSLHNLNIAKEWLLFTEKNIAVFEAGRTIKENDLAFVKYIKEQPGFIGWILNKFKV</sequence>
<dbReference type="PANTHER" id="PTHR32309">
    <property type="entry name" value="TYROSINE-PROTEIN KINASE"/>
    <property type="match status" value="1"/>
</dbReference>
<name>A0A556MLI1_9SPHI</name>
<keyword evidence="2" id="KW-1003">Cell membrane</keyword>
<dbReference type="SUPFAM" id="SSF52540">
    <property type="entry name" value="P-loop containing nucleoside triphosphate hydrolases"/>
    <property type="match status" value="1"/>
</dbReference>
<dbReference type="InterPro" id="IPR050445">
    <property type="entry name" value="Bact_polysacc_biosynth/exp"/>
</dbReference>
<keyword evidence="3 6" id="KW-0812">Transmembrane</keyword>
<evidence type="ECO:0000259" key="7">
    <source>
        <dbReference type="Pfam" id="PF02706"/>
    </source>
</evidence>
<dbReference type="Proteomes" id="UP000318733">
    <property type="component" value="Unassembled WGS sequence"/>
</dbReference>
<evidence type="ECO:0000256" key="1">
    <source>
        <dbReference type="ARBA" id="ARBA00004651"/>
    </source>
</evidence>
<evidence type="ECO:0000256" key="4">
    <source>
        <dbReference type="ARBA" id="ARBA00022989"/>
    </source>
</evidence>
<evidence type="ECO:0000256" key="6">
    <source>
        <dbReference type="SAM" id="Phobius"/>
    </source>
</evidence>
<comment type="subcellular location">
    <subcellularLocation>
        <location evidence="1">Cell membrane</location>
        <topology evidence="1">Multi-pass membrane protein</topology>
    </subcellularLocation>
</comment>
<organism evidence="8 9">
    <name type="scientific">Mucilaginibacter corticis</name>
    <dbReference type="NCBI Taxonomy" id="2597670"/>
    <lineage>
        <taxon>Bacteria</taxon>
        <taxon>Pseudomonadati</taxon>
        <taxon>Bacteroidota</taxon>
        <taxon>Sphingobacteriia</taxon>
        <taxon>Sphingobacteriales</taxon>
        <taxon>Sphingobacteriaceae</taxon>
        <taxon>Mucilaginibacter</taxon>
    </lineage>
</organism>
<evidence type="ECO:0000256" key="5">
    <source>
        <dbReference type="ARBA" id="ARBA00023136"/>
    </source>
</evidence>
<dbReference type="InterPro" id="IPR003856">
    <property type="entry name" value="LPS_length_determ_N"/>
</dbReference>
<evidence type="ECO:0000256" key="2">
    <source>
        <dbReference type="ARBA" id="ARBA00022475"/>
    </source>
</evidence>
<dbReference type="OrthoDB" id="972983at2"/>
<evidence type="ECO:0000313" key="9">
    <source>
        <dbReference type="Proteomes" id="UP000318733"/>
    </source>
</evidence>
<keyword evidence="4 6" id="KW-1133">Transmembrane helix</keyword>
<dbReference type="GO" id="GO:0004713">
    <property type="term" value="F:protein tyrosine kinase activity"/>
    <property type="evidence" value="ECO:0007669"/>
    <property type="project" value="TreeGrafter"/>
</dbReference>
<keyword evidence="9" id="KW-1185">Reference proteome</keyword>
<gene>
    <name evidence="8" type="ORF">FO440_13440</name>
</gene>
<dbReference type="Gene3D" id="3.40.50.300">
    <property type="entry name" value="P-loop containing nucleotide triphosphate hydrolases"/>
    <property type="match status" value="1"/>
</dbReference>
<comment type="caution">
    <text evidence="8">The sequence shown here is derived from an EMBL/GenBank/DDBJ whole genome shotgun (WGS) entry which is preliminary data.</text>
</comment>
<dbReference type="InterPro" id="IPR027417">
    <property type="entry name" value="P-loop_NTPase"/>
</dbReference>
<dbReference type="GO" id="GO:0005886">
    <property type="term" value="C:plasma membrane"/>
    <property type="evidence" value="ECO:0007669"/>
    <property type="project" value="UniProtKB-SubCell"/>
</dbReference>
<evidence type="ECO:0000256" key="3">
    <source>
        <dbReference type="ARBA" id="ARBA00022692"/>
    </source>
</evidence>
<dbReference type="PANTHER" id="PTHR32309:SF13">
    <property type="entry name" value="FERRIC ENTEROBACTIN TRANSPORT PROTEIN FEPE"/>
    <property type="match status" value="1"/>
</dbReference>
<reference evidence="8 9" key="1">
    <citation type="submission" date="2019-07" db="EMBL/GenBank/DDBJ databases">
        <authorList>
            <person name="Huq M.A."/>
        </authorList>
    </citation>
    <scope>NUCLEOTIDE SEQUENCE [LARGE SCALE GENOMIC DNA]</scope>
    <source>
        <strain evidence="8 9">MAH-19</strain>
    </source>
</reference>
<feature type="domain" description="Polysaccharide chain length determinant N-terminal" evidence="7">
    <location>
        <begin position="1"/>
        <end position="85"/>
    </location>
</feature>
<feature type="transmembrane region" description="Helical" evidence="6">
    <location>
        <begin position="12"/>
        <end position="32"/>
    </location>
</feature>
<protein>
    <submittedName>
        <fullName evidence="8">Lipopolysaccharide biosynthesis protein</fullName>
    </submittedName>
</protein>
<keyword evidence="5 6" id="KW-0472">Membrane</keyword>
<proteinExistence type="predicted"/>
<feature type="transmembrane region" description="Helical" evidence="6">
    <location>
        <begin position="455"/>
        <end position="478"/>
    </location>
</feature>
<dbReference type="EMBL" id="VLPK01000002">
    <property type="protein sequence ID" value="TSJ40743.1"/>
    <property type="molecule type" value="Genomic_DNA"/>
</dbReference>
<dbReference type="AlphaFoldDB" id="A0A556MLI1"/>
<dbReference type="Pfam" id="PF02706">
    <property type="entry name" value="Wzz"/>
    <property type="match status" value="1"/>
</dbReference>
<accession>A0A556MLI1</accession>
<dbReference type="RefSeq" id="WP_144248781.1">
    <property type="nucleotide sequence ID" value="NZ_VLPK01000002.1"/>
</dbReference>